<dbReference type="CDD" id="cd04902">
    <property type="entry name" value="ACT_3PGDH-xct"/>
    <property type="match status" value="1"/>
</dbReference>
<comment type="pathway">
    <text evidence="2 11">Amino-acid biosynthesis; L-serine biosynthesis; L-serine from 3-phospho-D-glycerate: step 1/3.</text>
</comment>
<dbReference type="NCBIfam" id="TIGR01327">
    <property type="entry name" value="PGDH"/>
    <property type="match status" value="1"/>
</dbReference>
<dbReference type="PROSITE" id="PS00670">
    <property type="entry name" value="D_2_HYDROXYACID_DH_2"/>
    <property type="match status" value="1"/>
</dbReference>
<evidence type="ECO:0000256" key="8">
    <source>
        <dbReference type="ARBA" id="ARBA00023299"/>
    </source>
</evidence>
<dbReference type="KEGG" id="bacg:D2962_08995"/>
<dbReference type="RefSeq" id="WP_122014783.1">
    <property type="nucleotide sequence ID" value="NZ_CP033169.1"/>
</dbReference>
<evidence type="ECO:0000256" key="4">
    <source>
        <dbReference type="ARBA" id="ARBA00021582"/>
    </source>
</evidence>
<reference evidence="13 14" key="1">
    <citation type="submission" date="2018-10" db="EMBL/GenBank/DDBJ databases">
        <authorList>
            <person name="Zhang X."/>
        </authorList>
    </citation>
    <scope>NUCLEOTIDE SEQUENCE [LARGE SCALE GENOMIC DNA]</scope>
    <source>
        <strain evidence="13 14">SK-G1</strain>
    </source>
</reference>
<dbReference type="SUPFAM" id="SSF55021">
    <property type="entry name" value="ACT-like"/>
    <property type="match status" value="1"/>
</dbReference>
<proteinExistence type="inferred from homology"/>
<keyword evidence="14" id="KW-1185">Reference proteome</keyword>
<dbReference type="FunFam" id="3.30.70.260:FF:000008">
    <property type="entry name" value="D-3-phosphoglycerate dehydrogenase, chloroplastic"/>
    <property type="match status" value="1"/>
</dbReference>
<keyword evidence="7 11" id="KW-0520">NAD</keyword>
<keyword evidence="6 11" id="KW-0560">Oxidoreductase</keyword>
<dbReference type="InterPro" id="IPR029752">
    <property type="entry name" value="D-isomer_DH_CS1"/>
</dbReference>
<dbReference type="SUPFAM" id="SSF51735">
    <property type="entry name" value="NAD(P)-binding Rossmann-fold domains"/>
    <property type="match status" value="1"/>
</dbReference>
<evidence type="ECO:0000313" key="13">
    <source>
        <dbReference type="EMBL" id="AYO30735.1"/>
    </source>
</evidence>
<dbReference type="PROSITE" id="PS00065">
    <property type="entry name" value="D_2_HYDROXYACID_DH_1"/>
    <property type="match status" value="1"/>
</dbReference>
<dbReference type="Pfam" id="PF02826">
    <property type="entry name" value="2-Hacid_dh_C"/>
    <property type="match status" value="1"/>
</dbReference>
<dbReference type="GO" id="GO:0004617">
    <property type="term" value="F:phosphoglycerate dehydrogenase activity"/>
    <property type="evidence" value="ECO:0007669"/>
    <property type="project" value="UniProtKB-UniRule"/>
</dbReference>
<dbReference type="GO" id="GO:0051287">
    <property type="term" value="F:NAD binding"/>
    <property type="evidence" value="ECO:0007669"/>
    <property type="project" value="UniProtKB-UniRule"/>
</dbReference>
<dbReference type="InterPro" id="IPR029753">
    <property type="entry name" value="D-isomer_DH_CS"/>
</dbReference>
<dbReference type="UniPathway" id="UPA00135">
    <property type="reaction ID" value="UER00196"/>
</dbReference>
<dbReference type="FunFam" id="3.30.1330.90:FF:000003">
    <property type="entry name" value="D-3-phosphoglycerate dehydrogenase"/>
    <property type="match status" value="1"/>
</dbReference>
<dbReference type="InterPro" id="IPR006139">
    <property type="entry name" value="D-isomer_2_OHA_DH_cat_dom"/>
</dbReference>
<evidence type="ECO:0000313" key="14">
    <source>
        <dbReference type="Proteomes" id="UP000280960"/>
    </source>
</evidence>
<comment type="similarity">
    <text evidence="3 11">Belongs to the D-isomer specific 2-hydroxyacid dehydrogenase family.</text>
</comment>
<comment type="function">
    <text evidence="1">Catalyzes the reversible oxidation of 3-phospho-D-glycerate to 3-phosphonooxypyruvate, the first step of the phosphorylated L-serine biosynthesis pathway. Also catalyzes the reversible oxidation of 2-hydroxyglutarate to 2-oxoglutarate.</text>
</comment>
<dbReference type="Pfam" id="PF01842">
    <property type="entry name" value="ACT"/>
    <property type="match status" value="1"/>
</dbReference>
<dbReference type="FunFam" id="3.40.50.720:FF:000021">
    <property type="entry name" value="D-3-phosphoglycerate dehydrogenase"/>
    <property type="match status" value="1"/>
</dbReference>
<dbReference type="InterPro" id="IPR045865">
    <property type="entry name" value="ACT-like_dom_sf"/>
</dbReference>
<dbReference type="InterPro" id="IPR050857">
    <property type="entry name" value="D-2-hydroxyacid_DH"/>
</dbReference>
<evidence type="ECO:0000256" key="9">
    <source>
        <dbReference type="ARBA" id="ARBA00048126"/>
    </source>
</evidence>
<accession>A0A3G2R5V0</accession>
<dbReference type="Gene3D" id="3.40.50.720">
    <property type="entry name" value="NAD(P)-binding Rossmann-like Domain"/>
    <property type="match status" value="2"/>
</dbReference>
<dbReference type="Gene3D" id="3.30.70.260">
    <property type="match status" value="1"/>
</dbReference>
<dbReference type="SUPFAM" id="SSF143548">
    <property type="entry name" value="Serine metabolism enzymes domain"/>
    <property type="match status" value="1"/>
</dbReference>
<evidence type="ECO:0000256" key="5">
    <source>
        <dbReference type="ARBA" id="ARBA00022605"/>
    </source>
</evidence>
<evidence type="ECO:0000256" key="2">
    <source>
        <dbReference type="ARBA" id="ARBA00005216"/>
    </source>
</evidence>
<evidence type="ECO:0000256" key="7">
    <source>
        <dbReference type="ARBA" id="ARBA00023027"/>
    </source>
</evidence>
<dbReference type="SUPFAM" id="SSF52283">
    <property type="entry name" value="Formate/glycerate dehydrogenase catalytic domain-like"/>
    <property type="match status" value="1"/>
</dbReference>
<dbReference type="InterPro" id="IPR036291">
    <property type="entry name" value="NAD(P)-bd_dom_sf"/>
</dbReference>
<evidence type="ECO:0000256" key="6">
    <source>
        <dbReference type="ARBA" id="ARBA00023002"/>
    </source>
</evidence>
<keyword evidence="8 11" id="KW-0718">Serine biosynthesis</keyword>
<comment type="catalytic activity">
    <reaction evidence="9">
        <text>(R)-2-hydroxyglutarate + NAD(+) = 2-oxoglutarate + NADH + H(+)</text>
        <dbReference type="Rhea" id="RHEA:49612"/>
        <dbReference type="ChEBI" id="CHEBI:15378"/>
        <dbReference type="ChEBI" id="CHEBI:15801"/>
        <dbReference type="ChEBI" id="CHEBI:16810"/>
        <dbReference type="ChEBI" id="CHEBI:57540"/>
        <dbReference type="ChEBI" id="CHEBI:57945"/>
        <dbReference type="EC" id="1.1.1.399"/>
    </reaction>
</comment>
<evidence type="ECO:0000256" key="1">
    <source>
        <dbReference type="ARBA" id="ARBA00003800"/>
    </source>
</evidence>
<name>A0A3G2R5V0_9FIRM</name>
<gene>
    <name evidence="13" type="ORF">D2962_08995</name>
</gene>
<dbReference type="InterPro" id="IPR006140">
    <property type="entry name" value="D-isomer_DH_NAD-bd"/>
</dbReference>
<dbReference type="EMBL" id="CP033169">
    <property type="protein sequence ID" value="AYO30735.1"/>
    <property type="molecule type" value="Genomic_DNA"/>
</dbReference>
<dbReference type="InterPro" id="IPR029009">
    <property type="entry name" value="ASB_dom_sf"/>
</dbReference>
<dbReference type="PROSITE" id="PS00671">
    <property type="entry name" value="D_2_HYDROXYACID_DH_3"/>
    <property type="match status" value="1"/>
</dbReference>
<dbReference type="Pfam" id="PF00389">
    <property type="entry name" value="2-Hacid_dh"/>
    <property type="match status" value="1"/>
</dbReference>
<dbReference type="Gene3D" id="3.30.1330.90">
    <property type="entry name" value="D-3-phosphoglycerate dehydrogenase, domain 3"/>
    <property type="match status" value="1"/>
</dbReference>
<dbReference type="EC" id="1.1.1.95" evidence="11"/>
<evidence type="ECO:0000256" key="11">
    <source>
        <dbReference type="RuleBase" id="RU363003"/>
    </source>
</evidence>
<dbReference type="PROSITE" id="PS51671">
    <property type="entry name" value="ACT"/>
    <property type="match status" value="1"/>
</dbReference>
<dbReference type="GO" id="GO:0006564">
    <property type="term" value="P:L-serine biosynthetic process"/>
    <property type="evidence" value="ECO:0007669"/>
    <property type="project" value="UniProtKB-UniRule"/>
</dbReference>
<feature type="domain" description="ACT" evidence="12">
    <location>
        <begin position="451"/>
        <end position="523"/>
    </location>
</feature>
<keyword evidence="5 11" id="KW-0028">Amino-acid biosynthesis</keyword>
<dbReference type="InterPro" id="IPR045626">
    <property type="entry name" value="PGDH_ASB_dom"/>
</dbReference>
<sequence length="523" mass="57287">MKILVSDDIAQEGIDILNQEYQVDVKTKLSEDELVEIIGSYDALVVRSATKVTAKIMENSNLKVIGRAGVGVDNIDLEAATKKGILVVNAPEGNTTAASEHTIALLMALARNIPEAVRSLKNKVWDRKRFMGIELNGKTLGVVGLGRIGREVAKKAIGLGMNILAYDPYIIKQQVENIDIKVVDLDSVLKEADFITFHVPLTKSTYHMVGEKEFSMMKDGVMLINCARGGIIDEEALYEALKSGKVAGCALDVFEKEPPLESPLLDLPNLIATPHLGASTQEAQVSVAVDVAKDVIRALKGEMVKNPVNMVHIRPEEYSEIRPFVDLAEKMGSFYTQLRNGRISEVEMIYTGKIERMDVKMITTAGIKGILSNILQTPANLVNAPFLARERGIKIIEKKINQEQDAPGVVTMKVTTDKGVGSVTGTVQANADERIVAVDEYKIDLIPRGNILLTFHRDRPGIVGKVGTLLGKNDINIAYMQLGRKSYRGEALMALGVDENLPDDILSEIRKIDGMENAVLIKF</sequence>
<dbReference type="PANTHER" id="PTHR42789">
    <property type="entry name" value="D-ISOMER SPECIFIC 2-HYDROXYACID DEHYDROGENASE FAMILY PROTEIN (AFU_ORTHOLOGUE AFUA_6G10090)"/>
    <property type="match status" value="1"/>
</dbReference>
<dbReference type="InterPro" id="IPR006236">
    <property type="entry name" value="PGDH"/>
</dbReference>
<dbReference type="Proteomes" id="UP000280960">
    <property type="component" value="Chromosome"/>
</dbReference>
<protein>
    <recommendedName>
        <fullName evidence="4 11">D-3-phosphoglycerate dehydrogenase</fullName>
        <ecNumber evidence="11">1.1.1.95</ecNumber>
    </recommendedName>
</protein>
<dbReference type="InterPro" id="IPR002912">
    <property type="entry name" value="ACT_dom"/>
</dbReference>
<comment type="catalytic activity">
    <reaction evidence="10 11">
        <text>(2R)-3-phosphoglycerate + NAD(+) = 3-phosphooxypyruvate + NADH + H(+)</text>
        <dbReference type="Rhea" id="RHEA:12641"/>
        <dbReference type="ChEBI" id="CHEBI:15378"/>
        <dbReference type="ChEBI" id="CHEBI:18110"/>
        <dbReference type="ChEBI" id="CHEBI:57540"/>
        <dbReference type="ChEBI" id="CHEBI:57945"/>
        <dbReference type="ChEBI" id="CHEBI:58272"/>
        <dbReference type="EC" id="1.1.1.95"/>
    </reaction>
</comment>
<organism evidence="13 14">
    <name type="scientific">Biomaibacter acetigenes</name>
    <dbReference type="NCBI Taxonomy" id="2316383"/>
    <lineage>
        <taxon>Bacteria</taxon>
        <taxon>Bacillati</taxon>
        <taxon>Bacillota</taxon>
        <taxon>Clostridia</taxon>
        <taxon>Thermosediminibacterales</taxon>
        <taxon>Tepidanaerobacteraceae</taxon>
        <taxon>Biomaibacter</taxon>
    </lineage>
</organism>
<evidence type="ECO:0000256" key="10">
    <source>
        <dbReference type="ARBA" id="ARBA00048731"/>
    </source>
</evidence>
<dbReference type="PANTHER" id="PTHR42789:SF1">
    <property type="entry name" value="D-ISOMER SPECIFIC 2-HYDROXYACID DEHYDROGENASE FAMILY PROTEIN (AFU_ORTHOLOGUE AFUA_6G10090)"/>
    <property type="match status" value="1"/>
</dbReference>
<evidence type="ECO:0000256" key="3">
    <source>
        <dbReference type="ARBA" id="ARBA00005854"/>
    </source>
</evidence>
<dbReference type="CDD" id="cd12173">
    <property type="entry name" value="PGDH_4"/>
    <property type="match status" value="1"/>
</dbReference>
<dbReference type="AlphaFoldDB" id="A0A3G2R5V0"/>
<dbReference type="Pfam" id="PF19304">
    <property type="entry name" value="PGDH_inter"/>
    <property type="match status" value="1"/>
</dbReference>
<evidence type="ECO:0000259" key="12">
    <source>
        <dbReference type="PROSITE" id="PS51671"/>
    </source>
</evidence>